<feature type="transmembrane region" description="Helical" evidence="1">
    <location>
        <begin position="64"/>
        <end position="90"/>
    </location>
</feature>
<evidence type="ECO:0000313" key="2">
    <source>
        <dbReference type="EMBL" id="EFO94821.1"/>
    </source>
</evidence>
<dbReference type="PANTHER" id="PTHR22941">
    <property type="entry name" value="SERPENTINE RECEPTOR"/>
    <property type="match status" value="1"/>
</dbReference>
<dbReference type="HOGENOM" id="CLU_042960_0_0_1"/>
<keyword evidence="1" id="KW-0812">Transmembrane</keyword>
<feature type="transmembrane region" description="Helical" evidence="1">
    <location>
        <begin position="96"/>
        <end position="114"/>
    </location>
</feature>
<dbReference type="Pfam" id="PF10318">
    <property type="entry name" value="7TM_GPCR_Srh"/>
    <property type="match status" value="1"/>
</dbReference>
<feature type="transmembrane region" description="Helical" evidence="1">
    <location>
        <begin position="135"/>
        <end position="155"/>
    </location>
</feature>
<name>E3LIV7_CAERE</name>
<gene>
    <name evidence="2" type="ORF">CRE_09029</name>
</gene>
<dbReference type="OrthoDB" id="5861316at2759"/>
<feature type="transmembrane region" description="Helical" evidence="1">
    <location>
        <begin position="194"/>
        <end position="224"/>
    </location>
</feature>
<dbReference type="Proteomes" id="UP000008281">
    <property type="component" value="Unassembled WGS sequence"/>
</dbReference>
<reference evidence="2" key="1">
    <citation type="submission" date="2007-07" db="EMBL/GenBank/DDBJ databases">
        <title>PCAP assembly of the Caenorhabditis remanei genome.</title>
        <authorList>
            <consortium name="The Caenorhabditis remanei Sequencing Consortium"/>
            <person name="Wilson R.K."/>
        </authorList>
    </citation>
    <scope>NUCLEOTIDE SEQUENCE [LARGE SCALE GENOMIC DNA]</scope>
    <source>
        <strain evidence="2">PB4641</strain>
    </source>
</reference>
<dbReference type="InterPro" id="IPR019422">
    <property type="entry name" value="7TM_GPCR_serpentine_rcpt_Srh"/>
</dbReference>
<protein>
    <submittedName>
        <fullName evidence="2">Uncharacterized protein</fullName>
    </submittedName>
</protein>
<evidence type="ECO:0000256" key="1">
    <source>
        <dbReference type="SAM" id="Phobius"/>
    </source>
</evidence>
<dbReference type="PANTHER" id="PTHR22941:SF51">
    <property type="entry name" value="SERPENTINE RECEPTOR, CLASS H-RELATED"/>
    <property type="match status" value="1"/>
</dbReference>
<dbReference type="InParanoid" id="E3LIV7"/>
<keyword evidence="1" id="KW-1133">Transmembrane helix</keyword>
<feature type="transmembrane region" description="Helical" evidence="1">
    <location>
        <begin position="245"/>
        <end position="270"/>
    </location>
</feature>
<dbReference type="AlphaFoldDB" id="E3LIV7"/>
<organism evidence="3">
    <name type="scientific">Caenorhabditis remanei</name>
    <name type="common">Caenorhabditis vulgaris</name>
    <dbReference type="NCBI Taxonomy" id="31234"/>
    <lineage>
        <taxon>Eukaryota</taxon>
        <taxon>Metazoa</taxon>
        <taxon>Ecdysozoa</taxon>
        <taxon>Nematoda</taxon>
        <taxon>Chromadorea</taxon>
        <taxon>Rhabditida</taxon>
        <taxon>Rhabditina</taxon>
        <taxon>Rhabditomorpha</taxon>
        <taxon>Rhabditoidea</taxon>
        <taxon>Rhabditidae</taxon>
        <taxon>Peloderinae</taxon>
        <taxon>Caenorhabditis</taxon>
    </lineage>
</organism>
<proteinExistence type="predicted"/>
<dbReference type="eggNOG" id="ENOG502TJDD">
    <property type="taxonomic scope" value="Eukaryota"/>
</dbReference>
<evidence type="ECO:0000313" key="3">
    <source>
        <dbReference type="Proteomes" id="UP000008281"/>
    </source>
</evidence>
<keyword evidence="1" id="KW-0472">Membrane</keyword>
<dbReference type="OMA" id="KCARARN"/>
<keyword evidence="3" id="KW-1185">Reference proteome</keyword>
<dbReference type="EMBL" id="DS268409">
    <property type="protein sequence ID" value="EFO94821.1"/>
    <property type="molecule type" value="Genomic_DNA"/>
</dbReference>
<dbReference type="InterPro" id="IPR053220">
    <property type="entry name" value="Nematode_rcpt-like_serp_H"/>
</dbReference>
<sequence>MVMTLEEYYIKNYSQCNVPYSFLASWQGLVYPSRVIQSISLPLEVLTFFLIMRKTPVQMKTFSYPLLHSYFWCTLINLLVCSLSTPYIYLKFSGCFGVGLLSWLGATSSYIFLFESRSSSLQENKFRITRKCFRVVYHSSIFLINSSIFLVFFKLPADQETTKLNVLELDPCPTSEYFESNVFIVSTDQNLISFYVWFLGPFILSNATGHVLFHAACSVYYLYIFPSNLVSPQTQRLQRNFFIGTVFQTGIPLIFVAMPAVIVAVIYQLIVRVRTL</sequence>
<accession>E3LIV7</accession>